<feature type="compositionally biased region" description="Gly residues" evidence="1">
    <location>
        <begin position="136"/>
        <end position="147"/>
    </location>
</feature>
<dbReference type="EMBL" id="JADGIZ020000033">
    <property type="protein sequence ID" value="KAL2914401.1"/>
    <property type="molecule type" value="Genomic_DNA"/>
</dbReference>
<reference evidence="2 3" key="1">
    <citation type="submission" date="2023-09" db="EMBL/GenBank/DDBJ databases">
        <title>Pangenome analysis of Batrachochytrium dendrobatidis and related Chytrids.</title>
        <authorList>
            <person name="Yacoub M.N."/>
            <person name="Stajich J.E."/>
            <person name="James T.Y."/>
        </authorList>
    </citation>
    <scope>NUCLEOTIDE SEQUENCE [LARGE SCALE GENOMIC DNA]</scope>
    <source>
        <strain evidence="2 3">JEL0888</strain>
    </source>
</reference>
<evidence type="ECO:0000313" key="3">
    <source>
        <dbReference type="Proteomes" id="UP001527925"/>
    </source>
</evidence>
<proteinExistence type="predicted"/>
<comment type="caution">
    <text evidence="2">The sequence shown here is derived from an EMBL/GenBank/DDBJ whole genome shotgun (WGS) entry which is preliminary data.</text>
</comment>
<keyword evidence="3" id="KW-1185">Reference proteome</keyword>
<name>A0ABR4N4K2_9FUNG</name>
<evidence type="ECO:0000313" key="2">
    <source>
        <dbReference type="EMBL" id="KAL2914401.1"/>
    </source>
</evidence>
<evidence type="ECO:0000256" key="1">
    <source>
        <dbReference type="SAM" id="MobiDB-lite"/>
    </source>
</evidence>
<protein>
    <submittedName>
        <fullName evidence="2">Uncharacterized protein</fullName>
    </submittedName>
</protein>
<dbReference type="Proteomes" id="UP001527925">
    <property type="component" value="Unassembled WGS sequence"/>
</dbReference>
<feature type="region of interest" description="Disordered" evidence="1">
    <location>
        <begin position="128"/>
        <end position="149"/>
    </location>
</feature>
<accession>A0ABR4N4K2</accession>
<gene>
    <name evidence="2" type="ORF">HK105_205968</name>
</gene>
<organism evidence="2 3">
    <name type="scientific">Polyrhizophydium stewartii</name>
    <dbReference type="NCBI Taxonomy" id="2732419"/>
    <lineage>
        <taxon>Eukaryota</taxon>
        <taxon>Fungi</taxon>
        <taxon>Fungi incertae sedis</taxon>
        <taxon>Chytridiomycota</taxon>
        <taxon>Chytridiomycota incertae sedis</taxon>
        <taxon>Chytridiomycetes</taxon>
        <taxon>Rhizophydiales</taxon>
        <taxon>Rhizophydiales incertae sedis</taxon>
        <taxon>Polyrhizophydium</taxon>
    </lineage>
</organism>
<sequence length="304" mass="30374">MDDVQGGVAQATVPPTFLSVRADLERVMALVSRRQVRDALDLLSAIMETVCMHVEPLGLVDPDEAADAESPSAATAAAVLIGALEGDAAGGAAAGAAAATAAWSAAAGARGANGHMAGGGGGIGIGGNGHDAAPPAGGGGGGGGGGDAALDPDARFVPLTVQQRIDFWHQINNTWILAIRSAGSQSEALLAKHEPLTQKAAAPGVAAAAVKASFTGDLDVADVAAMLPPTTADASAPDVLASDYDGASAASVLFKDDWLVLRENIIACGDVLELYGLVDYSMGFAESDIVDAIQDQLIRWQAGL</sequence>